<dbReference type="PROSITE" id="PS51786">
    <property type="entry name" value="LON_PROTEOLYTIC"/>
    <property type="match status" value="1"/>
</dbReference>
<dbReference type="InterPro" id="IPR027065">
    <property type="entry name" value="Lon_Prtase"/>
</dbReference>
<dbReference type="Gene3D" id="3.30.230.10">
    <property type="match status" value="1"/>
</dbReference>
<dbReference type="GO" id="GO:0005524">
    <property type="term" value="F:ATP binding"/>
    <property type="evidence" value="ECO:0007669"/>
    <property type="project" value="InterPro"/>
</dbReference>
<reference evidence="4 5" key="1">
    <citation type="submission" date="2020-07" db="EMBL/GenBank/DDBJ databases">
        <title>Sequencing the genomes of 1000 actinobacteria strains.</title>
        <authorList>
            <person name="Klenk H.-P."/>
        </authorList>
    </citation>
    <scope>NUCLEOTIDE SEQUENCE [LARGE SCALE GENOMIC DNA]</scope>
    <source>
        <strain evidence="4 5">DSM 103164</strain>
    </source>
</reference>
<feature type="active site" evidence="1">
    <location>
        <position position="245"/>
    </location>
</feature>
<dbReference type="Pfam" id="PF13180">
    <property type="entry name" value="PDZ_2"/>
    <property type="match status" value="1"/>
</dbReference>
<proteinExistence type="inferred from homology"/>
<evidence type="ECO:0000259" key="3">
    <source>
        <dbReference type="PROSITE" id="PS51786"/>
    </source>
</evidence>
<dbReference type="RefSeq" id="WP_179443794.1">
    <property type="nucleotide sequence ID" value="NZ_JACBZS010000001.1"/>
</dbReference>
<dbReference type="Gene3D" id="2.30.42.10">
    <property type="match status" value="1"/>
</dbReference>
<dbReference type="GO" id="GO:0030163">
    <property type="term" value="P:protein catabolic process"/>
    <property type="evidence" value="ECO:0007669"/>
    <property type="project" value="InterPro"/>
</dbReference>
<comment type="catalytic activity">
    <reaction evidence="1">
        <text>Hydrolysis of proteins in presence of ATP.</text>
        <dbReference type="EC" id="3.4.21.53"/>
    </reaction>
</comment>
<gene>
    <name evidence="4" type="ORF">GGQ54_000323</name>
</gene>
<evidence type="ECO:0000313" key="4">
    <source>
        <dbReference type="EMBL" id="NYI69763.1"/>
    </source>
</evidence>
<dbReference type="InterPro" id="IPR014721">
    <property type="entry name" value="Ribsml_uS5_D2-typ_fold_subgr"/>
</dbReference>
<dbReference type="PANTHER" id="PTHR10046">
    <property type="entry name" value="ATP DEPENDENT LON PROTEASE FAMILY MEMBER"/>
    <property type="match status" value="1"/>
</dbReference>
<dbReference type="EC" id="3.4.21.53" evidence="1"/>
<dbReference type="InterPro" id="IPR036034">
    <property type="entry name" value="PDZ_sf"/>
</dbReference>
<dbReference type="GO" id="GO:0004252">
    <property type="term" value="F:serine-type endopeptidase activity"/>
    <property type="evidence" value="ECO:0007669"/>
    <property type="project" value="UniProtKB-UniRule"/>
</dbReference>
<protein>
    <recommendedName>
        <fullName evidence="1">endopeptidase La</fullName>
        <ecNumber evidence="1">3.4.21.53</ecNumber>
    </recommendedName>
</protein>
<dbReference type="SUPFAM" id="SSF54211">
    <property type="entry name" value="Ribosomal protein S5 domain 2-like"/>
    <property type="match status" value="1"/>
</dbReference>
<name>A0A7Z0D6L5_9ACTN</name>
<accession>A0A7Z0D6L5</accession>
<dbReference type="InterPro" id="IPR001478">
    <property type="entry name" value="PDZ"/>
</dbReference>
<dbReference type="InterPro" id="IPR008269">
    <property type="entry name" value="Lon_proteolytic"/>
</dbReference>
<feature type="active site" evidence="1">
    <location>
        <position position="290"/>
    </location>
</feature>
<dbReference type="EMBL" id="JACBZS010000001">
    <property type="protein sequence ID" value="NYI69763.1"/>
    <property type="molecule type" value="Genomic_DNA"/>
</dbReference>
<evidence type="ECO:0000259" key="2">
    <source>
        <dbReference type="PROSITE" id="PS50106"/>
    </source>
</evidence>
<sequence length="349" mass="36031">MTRQTLTALVSAVLFVGFAVALAVLPVPFVVYSPGGTVDVLGNAADGSPVVELSDVRTYPTDGRLDMTTISVTRADAVVGVPEAMLAHFLPSRETLPRNAVYPQGRTADEVRNDNEAQMGSSQDNALVAATLAAGQEVQDRPMVTAVTPLSPADGQLQPGDLLYEIGGEHVANVDQVSTLVARHRVGDTVPFKVVRAGRELIIPIVLQGANDDPTLPIVGIAVGTGYRLTPQVTYNVDPAIGGPSAGLVFALAIYDKITEGQLLGDRVVAGTGTIDARGNVGPIGGIQEKIAAAEGAGATIFLVPSENCPDVAGVQTSMRLVQVGTLQEAITAVEDLAVPERAAGVPSC</sequence>
<dbReference type="AlphaFoldDB" id="A0A7Z0D6L5"/>
<feature type="domain" description="PDZ" evidence="2">
    <location>
        <begin position="116"/>
        <end position="198"/>
    </location>
</feature>
<dbReference type="SUPFAM" id="SSF50156">
    <property type="entry name" value="PDZ domain-like"/>
    <property type="match status" value="1"/>
</dbReference>
<comment type="caution">
    <text evidence="4">The sequence shown here is derived from an EMBL/GenBank/DDBJ whole genome shotgun (WGS) entry which is preliminary data.</text>
</comment>
<feature type="domain" description="Lon proteolytic" evidence="3">
    <location>
        <begin position="241"/>
        <end position="337"/>
    </location>
</feature>
<keyword evidence="1" id="KW-0645">Protease</keyword>
<dbReference type="InterPro" id="IPR020568">
    <property type="entry name" value="Ribosomal_Su5_D2-typ_SF"/>
</dbReference>
<dbReference type="Pfam" id="PF05362">
    <property type="entry name" value="Lon_C"/>
    <property type="match status" value="1"/>
</dbReference>
<dbReference type="Proteomes" id="UP000527616">
    <property type="component" value="Unassembled WGS sequence"/>
</dbReference>
<organism evidence="4 5">
    <name type="scientific">Naumannella cuiyingiana</name>
    <dbReference type="NCBI Taxonomy" id="1347891"/>
    <lineage>
        <taxon>Bacteria</taxon>
        <taxon>Bacillati</taxon>
        <taxon>Actinomycetota</taxon>
        <taxon>Actinomycetes</taxon>
        <taxon>Propionibacteriales</taxon>
        <taxon>Propionibacteriaceae</taxon>
        <taxon>Naumannella</taxon>
    </lineage>
</organism>
<dbReference type="GO" id="GO:0004176">
    <property type="term" value="F:ATP-dependent peptidase activity"/>
    <property type="evidence" value="ECO:0007669"/>
    <property type="project" value="UniProtKB-UniRule"/>
</dbReference>
<comment type="similarity">
    <text evidence="1">Belongs to the peptidase S16 family.</text>
</comment>
<keyword evidence="5" id="KW-1185">Reference proteome</keyword>
<keyword evidence="1" id="KW-0378">Hydrolase</keyword>
<dbReference type="GO" id="GO:0006508">
    <property type="term" value="P:proteolysis"/>
    <property type="evidence" value="ECO:0007669"/>
    <property type="project" value="UniProtKB-KW"/>
</dbReference>
<evidence type="ECO:0000256" key="1">
    <source>
        <dbReference type="PROSITE-ProRule" id="PRU01122"/>
    </source>
</evidence>
<keyword evidence="1" id="KW-0720">Serine protease</keyword>
<dbReference type="PROSITE" id="PS50106">
    <property type="entry name" value="PDZ"/>
    <property type="match status" value="1"/>
</dbReference>
<evidence type="ECO:0000313" key="5">
    <source>
        <dbReference type="Proteomes" id="UP000527616"/>
    </source>
</evidence>